<feature type="transmembrane region" description="Helical" evidence="1">
    <location>
        <begin position="82"/>
        <end position="103"/>
    </location>
</feature>
<dbReference type="EMBL" id="JACRTB010000009">
    <property type="protein sequence ID" value="MBC8576244.1"/>
    <property type="molecule type" value="Genomic_DNA"/>
</dbReference>
<keyword evidence="3" id="KW-1185">Reference proteome</keyword>
<sequence>MKGLLLKDLYTMRSYLRTLAVMFVFYIVLGFVSRTSSFFAAFVGVLCIVMTVTSYAYDQTCGWNLYGASLPVSRREIVRSKYLLALLLSAAGILVTILAHLLFVLGGRGGSLADILPNALGAGVSGFLIVIILLPVLYRFGVEKGRVVMMILAAGIMGGIFLMAQISPGIRIPEARIRAALWFAPAVLAVMLVISYALSCRFFEAKDL</sequence>
<dbReference type="RefSeq" id="WP_262399780.1">
    <property type="nucleotide sequence ID" value="NZ_JACRTB010000009.1"/>
</dbReference>
<keyword evidence="1" id="KW-0472">Membrane</keyword>
<proteinExistence type="predicted"/>
<evidence type="ECO:0000313" key="3">
    <source>
        <dbReference type="Proteomes" id="UP000658131"/>
    </source>
</evidence>
<dbReference type="PANTHER" id="PTHR41309">
    <property type="entry name" value="MEMBRANE PROTEIN-RELATED"/>
    <property type="match status" value="1"/>
</dbReference>
<feature type="transmembrane region" description="Helical" evidence="1">
    <location>
        <begin position="147"/>
        <end position="167"/>
    </location>
</feature>
<evidence type="ECO:0000256" key="1">
    <source>
        <dbReference type="SAM" id="Phobius"/>
    </source>
</evidence>
<keyword evidence="1" id="KW-0812">Transmembrane</keyword>
<organism evidence="2 3">
    <name type="scientific">Yanshouia hominis</name>
    <dbReference type="NCBI Taxonomy" id="2763673"/>
    <lineage>
        <taxon>Bacteria</taxon>
        <taxon>Bacillati</taxon>
        <taxon>Bacillota</taxon>
        <taxon>Clostridia</taxon>
        <taxon>Eubacteriales</taxon>
        <taxon>Oscillospiraceae</taxon>
        <taxon>Yanshouia</taxon>
    </lineage>
</organism>
<comment type="caution">
    <text evidence="2">The sequence shown here is derived from an EMBL/GenBank/DDBJ whole genome shotgun (WGS) entry which is preliminary data.</text>
</comment>
<dbReference type="Pfam" id="PF13346">
    <property type="entry name" value="ABC2_membrane_5"/>
    <property type="match status" value="1"/>
</dbReference>
<feature type="transmembrane region" description="Helical" evidence="1">
    <location>
        <begin position="12"/>
        <end position="32"/>
    </location>
</feature>
<feature type="transmembrane region" description="Helical" evidence="1">
    <location>
        <begin position="179"/>
        <end position="198"/>
    </location>
</feature>
<dbReference type="PANTHER" id="PTHR41309:SF2">
    <property type="entry name" value="MEMBRANE PROTEIN"/>
    <property type="match status" value="1"/>
</dbReference>
<protein>
    <submittedName>
        <fullName evidence="2">ABC-2 transporter permease</fullName>
    </submittedName>
</protein>
<evidence type="ECO:0000313" key="2">
    <source>
        <dbReference type="EMBL" id="MBC8576244.1"/>
    </source>
</evidence>
<name>A0ABR7NIK2_9FIRM</name>
<feature type="transmembrane region" description="Helical" evidence="1">
    <location>
        <begin position="38"/>
        <end position="57"/>
    </location>
</feature>
<keyword evidence="1" id="KW-1133">Transmembrane helix</keyword>
<gene>
    <name evidence="2" type="ORF">H8717_07480</name>
</gene>
<feature type="transmembrane region" description="Helical" evidence="1">
    <location>
        <begin position="115"/>
        <end position="138"/>
    </location>
</feature>
<accession>A0ABR7NIK2</accession>
<dbReference type="Proteomes" id="UP000658131">
    <property type="component" value="Unassembled WGS sequence"/>
</dbReference>
<dbReference type="InterPro" id="IPR025699">
    <property type="entry name" value="ABC2_memb-like"/>
</dbReference>
<reference evidence="2 3" key="1">
    <citation type="submission" date="2020-08" db="EMBL/GenBank/DDBJ databases">
        <title>Genome public.</title>
        <authorList>
            <person name="Liu C."/>
            <person name="Sun Q."/>
        </authorList>
    </citation>
    <scope>NUCLEOTIDE SEQUENCE [LARGE SCALE GENOMIC DNA]</scope>
    <source>
        <strain evidence="2 3">BX1</strain>
    </source>
</reference>